<feature type="transmembrane region" description="Helical" evidence="1">
    <location>
        <begin position="74"/>
        <end position="95"/>
    </location>
</feature>
<sequence>MEARTEDGSISPTLVNLTNRPSVDVHQIPFNVTDPETTVFGPFWRIARVLGLVEGRTNGIDISSNGHKTLASRIIPTVLIIASAAPILARTIWLGSKMGQYKLWSSDWAYCMLLFTFSLHSIVCFIMLKVFGRRQFFNRFFRKIGEASENKIYQREKKSWQSLVVLCIVAVFFVYAMIWFNVENAIVSRELSENNTVLPDYRKSMFGDPLWMLMPLDTLITVWSAIISSVVLGLLFLLNNAMCKQYTHFHDQIREYSLDFQAENSGKKINGSSLTRKNGRASATQLSTSSSTQQNSQPNLADAQLLSRFDDRLMDFIALIKHVNESTEPLITVSFMSAFFSYVVSVFAVRAFKSTFQTLQFVTFYNWTALSVAFVFITLLPLAKLHSKMRETKNLILLEKVIWSEYDQQIHTIATNMVRRIDLVDYESRLFSAIRVTSAFFNLVMLFVPFFVDYVVTPQ</sequence>
<evidence type="ECO:0000256" key="1">
    <source>
        <dbReference type="SAM" id="Phobius"/>
    </source>
</evidence>
<feature type="transmembrane region" description="Helical" evidence="1">
    <location>
        <begin position="107"/>
        <end position="132"/>
    </location>
</feature>
<keyword evidence="1" id="KW-0472">Membrane</keyword>
<evidence type="ECO:0000313" key="2">
    <source>
        <dbReference type="EMBL" id="KAI1705756.1"/>
    </source>
</evidence>
<dbReference type="EMBL" id="JAKKPZ010000053">
    <property type="protein sequence ID" value="KAI1705756.1"/>
    <property type="molecule type" value="Genomic_DNA"/>
</dbReference>
<dbReference type="InterPro" id="IPR004950">
    <property type="entry name" value="DUF267_CAE_spp"/>
</dbReference>
<accession>A0AAD4MYV9</accession>
<proteinExistence type="predicted"/>
<feature type="transmembrane region" description="Helical" evidence="1">
    <location>
        <begin position="364"/>
        <end position="383"/>
    </location>
</feature>
<dbReference type="PANTHER" id="PTHR31930:SF1">
    <property type="entry name" value="SERPENTINE RECEPTOR, CLASS R"/>
    <property type="match status" value="1"/>
</dbReference>
<dbReference type="Pfam" id="PF03268">
    <property type="entry name" value="DUF267"/>
    <property type="match status" value="2"/>
</dbReference>
<keyword evidence="1" id="KW-0812">Transmembrane</keyword>
<feature type="transmembrane region" description="Helical" evidence="1">
    <location>
        <begin position="163"/>
        <end position="182"/>
    </location>
</feature>
<dbReference type="Proteomes" id="UP001201812">
    <property type="component" value="Unassembled WGS sequence"/>
</dbReference>
<evidence type="ECO:0000313" key="3">
    <source>
        <dbReference type="Proteomes" id="UP001201812"/>
    </source>
</evidence>
<keyword evidence="1" id="KW-1133">Transmembrane helix</keyword>
<feature type="transmembrane region" description="Helical" evidence="1">
    <location>
        <begin position="430"/>
        <end position="452"/>
    </location>
</feature>
<keyword evidence="3" id="KW-1185">Reference proteome</keyword>
<feature type="transmembrane region" description="Helical" evidence="1">
    <location>
        <begin position="330"/>
        <end position="352"/>
    </location>
</feature>
<dbReference type="AlphaFoldDB" id="A0AAD4MYV9"/>
<gene>
    <name evidence="2" type="ORF">DdX_13367</name>
</gene>
<name>A0AAD4MYV9_9BILA</name>
<comment type="caution">
    <text evidence="2">The sequence shown here is derived from an EMBL/GenBank/DDBJ whole genome shotgun (WGS) entry which is preliminary data.</text>
</comment>
<feature type="transmembrane region" description="Helical" evidence="1">
    <location>
        <begin position="220"/>
        <end position="238"/>
    </location>
</feature>
<dbReference type="PANTHER" id="PTHR31930">
    <property type="entry name" value="SERPENTINE RECEPTOR, CLASS R"/>
    <property type="match status" value="1"/>
</dbReference>
<protein>
    <submittedName>
        <fullName evidence="2">CRE-SRR-1 protein</fullName>
    </submittedName>
</protein>
<reference evidence="2" key="1">
    <citation type="submission" date="2022-01" db="EMBL/GenBank/DDBJ databases">
        <title>Genome Sequence Resource for Two Populations of Ditylenchus destructor, the Migratory Endoparasitic Phytonematode.</title>
        <authorList>
            <person name="Zhang H."/>
            <person name="Lin R."/>
            <person name="Xie B."/>
        </authorList>
    </citation>
    <scope>NUCLEOTIDE SEQUENCE</scope>
    <source>
        <strain evidence="2">BazhouSP</strain>
    </source>
</reference>
<organism evidence="2 3">
    <name type="scientific">Ditylenchus destructor</name>
    <dbReference type="NCBI Taxonomy" id="166010"/>
    <lineage>
        <taxon>Eukaryota</taxon>
        <taxon>Metazoa</taxon>
        <taxon>Ecdysozoa</taxon>
        <taxon>Nematoda</taxon>
        <taxon>Chromadorea</taxon>
        <taxon>Rhabditida</taxon>
        <taxon>Tylenchina</taxon>
        <taxon>Tylenchomorpha</taxon>
        <taxon>Sphaerularioidea</taxon>
        <taxon>Anguinidae</taxon>
        <taxon>Anguininae</taxon>
        <taxon>Ditylenchus</taxon>
    </lineage>
</organism>